<comment type="caution">
    <text evidence="2">The sequence shown here is derived from an EMBL/GenBank/DDBJ whole genome shotgun (WGS) entry which is preliminary data.</text>
</comment>
<reference evidence="2" key="1">
    <citation type="submission" date="2020-03" db="EMBL/GenBank/DDBJ databases">
        <title>Studies in the Genomics of Life Span.</title>
        <authorList>
            <person name="Glass D."/>
        </authorList>
    </citation>
    <scope>NUCLEOTIDE SEQUENCE</scope>
    <source>
        <strain evidence="2">LTLLF</strain>
        <tissue evidence="2">Muscle</tissue>
    </source>
</reference>
<evidence type="ECO:0000313" key="3">
    <source>
        <dbReference type="Proteomes" id="UP000710432"/>
    </source>
</evidence>
<name>A0A8J6FYV7_MICOH</name>
<evidence type="ECO:0000313" key="2">
    <source>
        <dbReference type="EMBL" id="KAH0500298.1"/>
    </source>
</evidence>
<sequence>MKCKCIFNLKDEATPADKQCKPEAAQATYSTSSVPGSQEVLYINGNGTYSYHSYRGLGGGLLNLNDTSSSGPTDLSMKRQLAAGSGSSSSSNSRPQLSPTEINAVRQLVAGYRESAAFLLRSADELENLILQQN</sequence>
<feature type="region of interest" description="Disordered" evidence="1">
    <location>
        <begin position="62"/>
        <end position="99"/>
    </location>
</feature>
<feature type="compositionally biased region" description="Low complexity" evidence="1">
    <location>
        <begin position="79"/>
        <end position="99"/>
    </location>
</feature>
<gene>
    <name evidence="2" type="ORF">LTLLF_201870</name>
</gene>
<organism evidence="2 3">
    <name type="scientific">Microtus ochrogaster</name>
    <name type="common">Prairie vole</name>
    <dbReference type="NCBI Taxonomy" id="79684"/>
    <lineage>
        <taxon>Eukaryota</taxon>
        <taxon>Metazoa</taxon>
        <taxon>Chordata</taxon>
        <taxon>Craniata</taxon>
        <taxon>Vertebrata</taxon>
        <taxon>Euteleostomi</taxon>
        <taxon>Mammalia</taxon>
        <taxon>Eutheria</taxon>
        <taxon>Euarchontoglires</taxon>
        <taxon>Glires</taxon>
        <taxon>Rodentia</taxon>
        <taxon>Myomorpha</taxon>
        <taxon>Muroidea</taxon>
        <taxon>Cricetidae</taxon>
        <taxon>Arvicolinae</taxon>
        <taxon>Microtus</taxon>
    </lineage>
</organism>
<proteinExistence type="predicted"/>
<dbReference type="EMBL" id="JAATJU010027600">
    <property type="protein sequence ID" value="KAH0500298.1"/>
    <property type="molecule type" value="Genomic_DNA"/>
</dbReference>
<evidence type="ECO:0000256" key="1">
    <source>
        <dbReference type="SAM" id="MobiDB-lite"/>
    </source>
</evidence>
<dbReference type="AlphaFoldDB" id="A0A8J6FYV7"/>
<protein>
    <submittedName>
        <fullName evidence="2">Nucleolar protein 4</fullName>
    </submittedName>
</protein>
<dbReference type="Proteomes" id="UP000710432">
    <property type="component" value="Unassembled WGS sequence"/>
</dbReference>
<accession>A0A8J6FYV7</accession>